<feature type="compositionally biased region" description="Polar residues" evidence="1">
    <location>
        <begin position="580"/>
        <end position="590"/>
    </location>
</feature>
<feature type="compositionally biased region" description="Polar residues" evidence="1">
    <location>
        <begin position="189"/>
        <end position="200"/>
    </location>
</feature>
<feature type="region of interest" description="Disordered" evidence="1">
    <location>
        <begin position="556"/>
        <end position="590"/>
    </location>
</feature>
<feature type="region of interest" description="Disordered" evidence="1">
    <location>
        <begin position="71"/>
        <end position="230"/>
    </location>
</feature>
<name>A0ABD3N9V5_9STRA</name>
<evidence type="ECO:0000313" key="3">
    <source>
        <dbReference type="Proteomes" id="UP001530400"/>
    </source>
</evidence>
<accession>A0ABD3N9V5</accession>
<protein>
    <submittedName>
        <fullName evidence="2">Uncharacterized protein</fullName>
    </submittedName>
</protein>
<organism evidence="2 3">
    <name type="scientific">Cyclotella atomus</name>
    <dbReference type="NCBI Taxonomy" id="382360"/>
    <lineage>
        <taxon>Eukaryota</taxon>
        <taxon>Sar</taxon>
        <taxon>Stramenopiles</taxon>
        <taxon>Ochrophyta</taxon>
        <taxon>Bacillariophyta</taxon>
        <taxon>Coscinodiscophyceae</taxon>
        <taxon>Thalassiosirophycidae</taxon>
        <taxon>Stephanodiscales</taxon>
        <taxon>Stephanodiscaceae</taxon>
        <taxon>Cyclotella</taxon>
    </lineage>
</organism>
<dbReference type="Proteomes" id="UP001530400">
    <property type="component" value="Unassembled WGS sequence"/>
</dbReference>
<feature type="compositionally biased region" description="Gly residues" evidence="1">
    <location>
        <begin position="71"/>
        <end position="80"/>
    </location>
</feature>
<keyword evidence="3" id="KW-1185">Reference proteome</keyword>
<comment type="caution">
    <text evidence="2">The sequence shown here is derived from an EMBL/GenBank/DDBJ whole genome shotgun (WGS) entry which is preliminary data.</text>
</comment>
<sequence>MSGTYIRRHNRRRLPSPKALLLIQQHIELHPPSAFDMIYPPAALQFFANSVRGVLPIYVYSEHAGRGRFAGGRGGVGAGRGNPPASGRGGGGAPINTPASTAKRPSTGAAPKSTVSKRSRNKAPATPTRFSPRAHVAAARAATATKPTPRRLHDIAEEDEDDSSSNKSPFLLEDSQEVPGTIPPMYVDPNSTSDPTSQLTDYGKYQSEEEVEEEGEDIHYDNAQDDPSEVVPAAATEEEEIGRYDDILIETASDGRFPERLEFFLRGYTISNDTRDAVETCIIAQAGIAVSEDKFASVSQLKNRIVTEYSTAIRTIPSHLFVTQDLREDMLTRLKGGRQPKYGIENMWERWQSIKSEMKRIFTGMPRNFHTMKSGMQMKGVFEQIVRSHWISANEKSKSPKDIQGLSEMEIDELIHSNFWINKCKYILSVKVHRNSTEWTTVCTDGGKSATREEQRSKEAARVMKKRAEDKAETERAVSARIDYQSKSLQMQEAYASEAIKKSKLKRKTAERKNIQSTLKSLKEYKDIIIEDEGEEEYKRQVRELLWKLRHGDVEEDLPPLIGKSNEGNDSEDDDGYNIDNANNFQVAPV</sequence>
<evidence type="ECO:0000256" key="1">
    <source>
        <dbReference type="SAM" id="MobiDB-lite"/>
    </source>
</evidence>
<proteinExistence type="predicted"/>
<dbReference type="EMBL" id="JALLPJ020001289">
    <property type="protein sequence ID" value="KAL3771337.1"/>
    <property type="molecule type" value="Genomic_DNA"/>
</dbReference>
<evidence type="ECO:0000313" key="2">
    <source>
        <dbReference type="EMBL" id="KAL3771337.1"/>
    </source>
</evidence>
<dbReference type="AlphaFoldDB" id="A0ABD3N9V5"/>
<feature type="compositionally biased region" description="Low complexity" evidence="1">
    <location>
        <begin position="133"/>
        <end position="147"/>
    </location>
</feature>
<reference evidence="2 3" key="1">
    <citation type="submission" date="2024-10" db="EMBL/GenBank/DDBJ databases">
        <title>Updated reference genomes for cyclostephanoid diatoms.</title>
        <authorList>
            <person name="Roberts W.R."/>
            <person name="Alverson A.J."/>
        </authorList>
    </citation>
    <scope>NUCLEOTIDE SEQUENCE [LARGE SCALE GENOMIC DNA]</scope>
    <source>
        <strain evidence="2 3">AJA010-31</strain>
    </source>
</reference>
<gene>
    <name evidence="2" type="ORF">ACHAWO_005403</name>
</gene>